<evidence type="ECO:0000313" key="4">
    <source>
        <dbReference type="Proteomes" id="UP000663845"/>
    </source>
</evidence>
<reference evidence="3" key="1">
    <citation type="submission" date="2021-02" db="EMBL/GenBank/DDBJ databases">
        <authorList>
            <person name="Nowell W R."/>
        </authorList>
    </citation>
    <scope>NUCLEOTIDE SEQUENCE</scope>
</reference>
<evidence type="ECO:0000256" key="1">
    <source>
        <dbReference type="PROSITE-ProRule" id="PRU00339"/>
    </source>
</evidence>
<dbReference type="Gene3D" id="3.90.176.10">
    <property type="entry name" value="Toxin ADP-ribosyltransferase, Chain A, domain 1"/>
    <property type="match status" value="1"/>
</dbReference>
<dbReference type="SUPFAM" id="SSF48452">
    <property type="entry name" value="TPR-like"/>
    <property type="match status" value="1"/>
</dbReference>
<dbReference type="InterPro" id="IPR011990">
    <property type="entry name" value="TPR-like_helical_dom_sf"/>
</dbReference>
<dbReference type="SUPFAM" id="SSF56399">
    <property type="entry name" value="ADP-ribosylation"/>
    <property type="match status" value="1"/>
</dbReference>
<evidence type="ECO:0000313" key="3">
    <source>
        <dbReference type="EMBL" id="CAF0779224.1"/>
    </source>
</evidence>
<feature type="repeat" description="TPR" evidence="1">
    <location>
        <begin position="428"/>
        <end position="461"/>
    </location>
</feature>
<protein>
    <recommendedName>
        <fullName evidence="2">ADP ribosyltransferase domain-containing protein</fullName>
    </recommendedName>
</protein>
<sequence length="538" mass="62638">MSFKSTTESHEDLILQKQLLRPNFQYYKQLIKNVLSTVAEITVAQPTMVDHCRQYFSYYKTDFTYIKKFAKTYTPAQAVYWYTKDCFIHRSINAVLRTGNIEECYLLRFYISGLSRQLYQLKCQQQRDILISNTPTILYRDLRQSEADLKILQSLVGHVILTKGFMSTSHYKNIALCYAGASDPQSLQSQALLLVIYVNMRDPDIIAADIAHLSNFPEELEILFDFGCHFRIESMTYDLSDSIWHCRLVAISNKSQMVQLFPHISFNESCMNSSKYYQVEEKLERIMHRERQQKFKSKCNHEEINLLRSKLPSIPWIANNSSDRARILQQKVLMQWQLIGSIPRQQSGSIRRQLSESMQQLRFDCEQTWKLFQQDINDTLIESNDAACFLNNLGYGSLILNDTECAIKLFKKAFKIRDRFHTFEHFRAQSLRNLGLAYTDQSDYDNALAVLNQALTLGQQSRPTAQWGTSMTLRNFSYFYHMRRDYLKSIECLLKSLETFRECLCCDCGPVDCCVCCIPLDFCCPSGGSEKVITTQPR</sequence>
<dbReference type="InterPro" id="IPR003540">
    <property type="entry name" value="ADP-ribosyltransferase"/>
</dbReference>
<dbReference type="Gene3D" id="1.25.40.10">
    <property type="entry name" value="Tetratricopeptide repeat domain"/>
    <property type="match status" value="1"/>
</dbReference>
<organism evidence="3 4">
    <name type="scientific">Adineta steineri</name>
    <dbReference type="NCBI Taxonomy" id="433720"/>
    <lineage>
        <taxon>Eukaryota</taxon>
        <taxon>Metazoa</taxon>
        <taxon>Spiralia</taxon>
        <taxon>Gnathifera</taxon>
        <taxon>Rotifera</taxon>
        <taxon>Eurotatoria</taxon>
        <taxon>Bdelloidea</taxon>
        <taxon>Adinetida</taxon>
        <taxon>Adinetidae</taxon>
        <taxon>Adineta</taxon>
    </lineage>
</organism>
<dbReference type="PROSITE" id="PS51996">
    <property type="entry name" value="TR_MART"/>
    <property type="match status" value="1"/>
</dbReference>
<feature type="domain" description="ADP ribosyltransferase" evidence="2">
    <location>
        <begin position="147"/>
        <end position="239"/>
    </location>
</feature>
<gene>
    <name evidence="3" type="ORF">JYZ213_LOCUS4074</name>
</gene>
<keyword evidence="1" id="KW-0802">TPR repeat</keyword>
<evidence type="ECO:0000259" key="2">
    <source>
        <dbReference type="Pfam" id="PF03496"/>
    </source>
</evidence>
<dbReference type="Pfam" id="PF13424">
    <property type="entry name" value="TPR_12"/>
    <property type="match status" value="1"/>
</dbReference>
<proteinExistence type="predicted"/>
<name>A0A813R920_9BILA</name>
<dbReference type="PROSITE" id="PS50005">
    <property type="entry name" value="TPR"/>
    <property type="match status" value="1"/>
</dbReference>
<dbReference type="EMBL" id="CAJNOG010000022">
    <property type="protein sequence ID" value="CAF0779224.1"/>
    <property type="molecule type" value="Genomic_DNA"/>
</dbReference>
<comment type="caution">
    <text evidence="3">The sequence shown here is derived from an EMBL/GenBank/DDBJ whole genome shotgun (WGS) entry which is preliminary data.</text>
</comment>
<dbReference type="Pfam" id="PF03496">
    <property type="entry name" value="ADPrib_exo_Tox"/>
    <property type="match status" value="1"/>
</dbReference>
<dbReference type="Proteomes" id="UP000663845">
    <property type="component" value="Unassembled WGS sequence"/>
</dbReference>
<dbReference type="GO" id="GO:0005576">
    <property type="term" value="C:extracellular region"/>
    <property type="evidence" value="ECO:0007669"/>
    <property type="project" value="InterPro"/>
</dbReference>
<dbReference type="AlphaFoldDB" id="A0A813R920"/>
<accession>A0A813R920</accession>
<dbReference type="InterPro" id="IPR019734">
    <property type="entry name" value="TPR_rpt"/>
</dbReference>
<dbReference type="SMART" id="SM00028">
    <property type="entry name" value="TPR"/>
    <property type="match status" value="3"/>
</dbReference>